<feature type="transmembrane region" description="Helical" evidence="2">
    <location>
        <begin position="78"/>
        <end position="99"/>
    </location>
</feature>
<reference evidence="3 4" key="2">
    <citation type="submission" date="2020-07" db="EMBL/GenBank/DDBJ databases">
        <title>Genome assembly of wild tea tree DASZ reveals pedigree and selection history of tea varieties.</title>
        <authorList>
            <person name="Zhang W."/>
        </authorList>
    </citation>
    <scope>NUCLEOTIDE SEQUENCE [LARGE SCALE GENOMIC DNA]</scope>
    <source>
        <strain evidence="4">cv. G240</strain>
        <tissue evidence="3">Leaf</tissue>
    </source>
</reference>
<gene>
    <name evidence="3" type="ORF">HYC85_004401</name>
</gene>
<feature type="region of interest" description="Disordered" evidence="1">
    <location>
        <begin position="28"/>
        <end position="70"/>
    </location>
</feature>
<proteinExistence type="predicted"/>
<evidence type="ECO:0000313" key="3">
    <source>
        <dbReference type="EMBL" id="KAF5957176.1"/>
    </source>
</evidence>
<evidence type="ECO:0000256" key="2">
    <source>
        <dbReference type="SAM" id="Phobius"/>
    </source>
</evidence>
<accession>A0A7J7HYH2</accession>
<feature type="compositionally biased region" description="Basic residues" evidence="1">
    <location>
        <begin position="50"/>
        <end position="62"/>
    </location>
</feature>
<evidence type="ECO:0008006" key="5">
    <source>
        <dbReference type="Google" id="ProtNLM"/>
    </source>
</evidence>
<organism evidence="3 4">
    <name type="scientific">Camellia sinensis</name>
    <name type="common">Tea plant</name>
    <name type="synonym">Thea sinensis</name>
    <dbReference type="NCBI Taxonomy" id="4442"/>
    <lineage>
        <taxon>Eukaryota</taxon>
        <taxon>Viridiplantae</taxon>
        <taxon>Streptophyta</taxon>
        <taxon>Embryophyta</taxon>
        <taxon>Tracheophyta</taxon>
        <taxon>Spermatophyta</taxon>
        <taxon>Magnoliopsida</taxon>
        <taxon>eudicotyledons</taxon>
        <taxon>Gunneridae</taxon>
        <taxon>Pentapetalae</taxon>
        <taxon>asterids</taxon>
        <taxon>Ericales</taxon>
        <taxon>Theaceae</taxon>
        <taxon>Camellia</taxon>
    </lineage>
</organism>
<name>A0A7J7HYH2_CAMSI</name>
<keyword evidence="2" id="KW-1133">Transmembrane helix</keyword>
<dbReference type="EMBL" id="JACBKZ010000002">
    <property type="protein sequence ID" value="KAF5957176.1"/>
    <property type="molecule type" value="Genomic_DNA"/>
</dbReference>
<feature type="compositionally biased region" description="Basic and acidic residues" evidence="1">
    <location>
        <begin position="34"/>
        <end position="49"/>
    </location>
</feature>
<evidence type="ECO:0000313" key="4">
    <source>
        <dbReference type="Proteomes" id="UP000593564"/>
    </source>
</evidence>
<evidence type="ECO:0000256" key="1">
    <source>
        <dbReference type="SAM" id="MobiDB-lite"/>
    </source>
</evidence>
<dbReference type="Proteomes" id="UP000593564">
    <property type="component" value="Unassembled WGS sequence"/>
</dbReference>
<sequence length="104" mass="11873">MNPDPLLRSPAAVPAVPQNDVVLGQIFKKKKNKTEHTNTENQTKEERWGRRYKHRGRERGKKNGIPPNLTFAHPPQHLILSISFLSLGFVIYPFFSYGFSSNPS</sequence>
<protein>
    <recommendedName>
        <fullName evidence="5">Transmembrane protein</fullName>
    </recommendedName>
</protein>
<dbReference type="AlphaFoldDB" id="A0A7J7HYH2"/>
<comment type="caution">
    <text evidence="3">The sequence shown here is derived from an EMBL/GenBank/DDBJ whole genome shotgun (WGS) entry which is preliminary data.</text>
</comment>
<reference evidence="4" key="1">
    <citation type="journal article" date="2020" name="Nat. Commun.">
        <title>Genome assembly of wild tea tree DASZ reveals pedigree and selection history of tea varieties.</title>
        <authorList>
            <person name="Zhang W."/>
            <person name="Zhang Y."/>
            <person name="Qiu H."/>
            <person name="Guo Y."/>
            <person name="Wan H."/>
            <person name="Zhang X."/>
            <person name="Scossa F."/>
            <person name="Alseekh S."/>
            <person name="Zhang Q."/>
            <person name="Wang P."/>
            <person name="Xu L."/>
            <person name="Schmidt M.H."/>
            <person name="Jia X."/>
            <person name="Li D."/>
            <person name="Zhu A."/>
            <person name="Guo F."/>
            <person name="Chen W."/>
            <person name="Ni D."/>
            <person name="Usadel B."/>
            <person name="Fernie A.R."/>
            <person name="Wen W."/>
        </authorList>
    </citation>
    <scope>NUCLEOTIDE SEQUENCE [LARGE SCALE GENOMIC DNA]</scope>
    <source>
        <strain evidence="4">cv. G240</strain>
    </source>
</reference>
<keyword evidence="2" id="KW-0472">Membrane</keyword>
<keyword evidence="2" id="KW-0812">Transmembrane</keyword>
<keyword evidence="4" id="KW-1185">Reference proteome</keyword>